<evidence type="ECO:0000313" key="4">
    <source>
        <dbReference type="Proteomes" id="UP000054047"/>
    </source>
</evidence>
<dbReference type="Proteomes" id="UP000054047">
    <property type="component" value="Unassembled WGS sequence"/>
</dbReference>
<feature type="transmembrane region" description="Helical" evidence="2">
    <location>
        <begin position="6"/>
        <end position="30"/>
    </location>
</feature>
<name>A0A0C2GAQ6_9BILA</name>
<keyword evidence="2" id="KW-0812">Transmembrane</keyword>
<reference evidence="3 4" key="1">
    <citation type="submission" date="2013-12" db="EMBL/GenBank/DDBJ databases">
        <title>Draft genome of the parsitic nematode Ancylostoma duodenale.</title>
        <authorList>
            <person name="Mitreva M."/>
        </authorList>
    </citation>
    <scope>NUCLEOTIDE SEQUENCE [LARGE SCALE GENOMIC DNA]</scope>
    <source>
        <strain evidence="3 4">Zhejiang</strain>
    </source>
</reference>
<evidence type="ECO:0000256" key="1">
    <source>
        <dbReference type="SAM" id="MobiDB-lite"/>
    </source>
</evidence>
<dbReference type="AlphaFoldDB" id="A0A0C2GAQ6"/>
<evidence type="ECO:0008006" key="5">
    <source>
        <dbReference type="Google" id="ProtNLM"/>
    </source>
</evidence>
<keyword evidence="2" id="KW-0472">Membrane</keyword>
<organism evidence="3 4">
    <name type="scientific">Ancylostoma duodenale</name>
    <dbReference type="NCBI Taxonomy" id="51022"/>
    <lineage>
        <taxon>Eukaryota</taxon>
        <taxon>Metazoa</taxon>
        <taxon>Ecdysozoa</taxon>
        <taxon>Nematoda</taxon>
        <taxon>Chromadorea</taxon>
        <taxon>Rhabditida</taxon>
        <taxon>Rhabditina</taxon>
        <taxon>Rhabditomorpha</taxon>
        <taxon>Strongyloidea</taxon>
        <taxon>Ancylostomatidae</taxon>
        <taxon>Ancylostomatinae</taxon>
        <taxon>Ancylostoma</taxon>
    </lineage>
</organism>
<feature type="compositionally biased region" description="Basic and acidic residues" evidence="1">
    <location>
        <begin position="127"/>
        <end position="149"/>
    </location>
</feature>
<proteinExistence type="predicted"/>
<feature type="non-terminal residue" evidence="3">
    <location>
        <position position="1"/>
    </location>
</feature>
<feature type="region of interest" description="Disordered" evidence="1">
    <location>
        <begin position="127"/>
        <end position="157"/>
    </location>
</feature>
<accession>A0A0C2GAQ6</accession>
<keyword evidence="2" id="KW-1133">Transmembrane helix</keyword>
<keyword evidence="4" id="KW-1185">Reference proteome</keyword>
<feature type="transmembrane region" description="Helical" evidence="2">
    <location>
        <begin position="51"/>
        <end position="68"/>
    </location>
</feature>
<evidence type="ECO:0000313" key="3">
    <source>
        <dbReference type="EMBL" id="KIH53996.1"/>
    </source>
</evidence>
<dbReference type="Gene3D" id="6.10.140.1430">
    <property type="match status" value="1"/>
</dbReference>
<protein>
    <recommendedName>
        <fullName evidence="5">Late embryogeneis abundant protein</fullName>
    </recommendedName>
</protein>
<dbReference type="OrthoDB" id="5824482at2759"/>
<dbReference type="EMBL" id="KN739934">
    <property type="protein sequence ID" value="KIH53996.1"/>
    <property type="molecule type" value="Genomic_DNA"/>
</dbReference>
<gene>
    <name evidence="3" type="ORF">ANCDUO_15859</name>
</gene>
<evidence type="ECO:0000256" key="2">
    <source>
        <dbReference type="SAM" id="Phobius"/>
    </source>
</evidence>
<sequence length="157" mass="16889">LPQTRYLLLLFIIIRNGYGMCSTFVIDCLYKTHRTVLEYIATTENATNMRFLFQSAAVFLLLCVSVYGNDEGAIADTGKEAQSLADAAAEKLSNAAESVKDAAKSGYDTVSGAAKDAYDSVANKFQDGKSAAEDKAGEAKDYASDKMRQGADALDNQ</sequence>